<name>A0ABD2J9F0_HETSC</name>
<dbReference type="EMBL" id="JBICCN010000185">
    <property type="protein sequence ID" value="KAL3087177.1"/>
    <property type="molecule type" value="Genomic_DNA"/>
</dbReference>
<reference evidence="2 3" key="1">
    <citation type="submission" date="2024-10" db="EMBL/GenBank/DDBJ databases">
        <authorList>
            <person name="Kim D."/>
        </authorList>
    </citation>
    <scope>NUCLEOTIDE SEQUENCE [LARGE SCALE GENOMIC DNA]</scope>
    <source>
        <strain evidence="2">Taebaek</strain>
    </source>
</reference>
<sequence length="97" mass="10938">MVDKSHAPFIVILLTLVVALLIFIAISRPSVNVQKSVENEKGQKMSQHSHWPTLALKAMPFEQQITSHCSHPLMIDHIKSTDAQSTQFFDKLPLIFS</sequence>
<keyword evidence="1" id="KW-0472">Membrane</keyword>
<feature type="transmembrane region" description="Helical" evidence="1">
    <location>
        <begin position="6"/>
        <end position="26"/>
    </location>
</feature>
<keyword evidence="1" id="KW-1133">Transmembrane helix</keyword>
<organism evidence="2 3">
    <name type="scientific">Heterodera schachtii</name>
    <name type="common">Sugarbeet cyst nematode worm</name>
    <name type="synonym">Tylenchus schachtii</name>
    <dbReference type="NCBI Taxonomy" id="97005"/>
    <lineage>
        <taxon>Eukaryota</taxon>
        <taxon>Metazoa</taxon>
        <taxon>Ecdysozoa</taxon>
        <taxon>Nematoda</taxon>
        <taxon>Chromadorea</taxon>
        <taxon>Rhabditida</taxon>
        <taxon>Tylenchina</taxon>
        <taxon>Tylenchomorpha</taxon>
        <taxon>Tylenchoidea</taxon>
        <taxon>Heteroderidae</taxon>
        <taxon>Heteroderinae</taxon>
        <taxon>Heterodera</taxon>
    </lineage>
</organism>
<keyword evidence="3" id="KW-1185">Reference proteome</keyword>
<proteinExistence type="predicted"/>
<keyword evidence="1" id="KW-0812">Transmembrane</keyword>
<accession>A0ABD2J9F0</accession>
<comment type="caution">
    <text evidence="2">The sequence shown here is derived from an EMBL/GenBank/DDBJ whole genome shotgun (WGS) entry which is preliminary data.</text>
</comment>
<evidence type="ECO:0000313" key="3">
    <source>
        <dbReference type="Proteomes" id="UP001620645"/>
    </source>
</evidence>
<dbReference type="AlphaFoldDB" id="A0ABD2J9F0"/>
<gene>
    <name evidence="2" type="ORF">niasHS_005416</name>
</gene>
<evidence type="ECO:0000313" key="2">
    <source>
        <dbReference type="EMBL" id="KAL3087177.1"/>
    </source>
</evidence>
<protein>
    <submittedName>
        <fullName evidence="2">Uncharacterized protein</fullName>
    </submittedName>
</protein>
<evidence type="ECO:0000256" key="1">
    <source>
        <dbReference type="SAM" id="Phobius"/>
    </source>
</evidence>
<dbReference type="Proteomes" id="UP001620645">
    <property type="component" value="Unassembled WGS sequence"/>
</dbReference>